<reference evidence="1 2" key="1">
    <citation type="submission" date="2019-06" db="EMBL/GenBank/DDBJ databases">
        <title>Sequencing the genomes of 1000 actinobacteria strains.</title>
        <authorList>
            <person name="Klenk H.-P."/>
        </authorList>
    </citation>
    <scope>NUCLEOTIDE SEQUENCE [LARGE SCALE GENOMIC DNA]</scope>
    <source>
        <strain evidence="1 2">DSM 20427</strain>
    </source>
</reference>
<organism evidence="1 2">
    <name type="scientific">Microbacterium lacticum</name>
    <dbReference type="NCBI Taxonomy" id="33885"/>
    <lineage>
        <taxon>Bacteria</taxon>
        <taxon>Bacillati</taxon>
        <taxon>Actinomycetota</taxon>
        <taxon>Actinomycetes</taxon>
        <taxon>Micrococcales</taxon>
        <taxon>Microbacteriaceae</taxon>
        <taxon>Microbacterium</taxon>
    </lineage>
</organism>
<name>A0A543L0K1_9MICO</name>
<sequence length="246" mass="26615">MSSRLCDGPRGRRVVIELVRDLLPEEMRRGLFELAYRADVAAGAAVTRLTFRRVGDDGGQTPSVPSPEQLADAIRALGSLRPDGEELVESVRRSVDTARYWQAADGDDLVAADPVVTSALADVGAGLARRPDAAWWQRDRSIEQWAVEFDPDGDGAPFDPAPGGVQRWRERTEAGESRARIDRPADPTAGWSGDWWSHPWGAPHTTGVLSSGLPAGIPYVEDGFGWTRVKSRGVDAPIAVKRPVAG</sequence>
<gene>
    <name evidence="1" type="ORF">FHX68_0977</name>
</gene>
<evidence type="ECO:0000313" key="2">
    <source>
        <dbReference type="Proteomes" id="UP000319804"/>
    </source>
</evidence>
<evidence type="ECO:0000313" key="1">
    <source>
        <dbReference type="EMBL" id="TQN00853.1"/>
    </source>
</evidence>
<dbReference type="Proteomes" id="UP000319804">
    <property type="component" value="Unassembled WGS sequence"/>
</dbReference>
<protein>
    <submittedName>
        <fullName evidence="1">Uncharacterized protein</fullName>
    </submittedName>
</protein>
<dbReference type="EMBL" id="VFPS01000001">
    <property type="protein sequence ID" value="TQN00853.1"/>
    <property type="molecule type" value="Genomic_DNA"/>
</dbReference>
<comment type="caution">
    <text evidence="1">The sequence shown here is derived from an EMBL/GenBank/DDBJ whole genome shotgun (WGS) entry which is preliminary data.</text>
</comment>
<keyword evidence="2" id="KW-1185">Reference proteome</keyword>
<accession>A0A543L0K1</accession>
<dbReference type="AlphaFoldDB" id="A0A543L0K1"/>
<proteinExistence type="predicted"/>